<evidence type="ECO:0000256" key="1">
    <source>
        <dbReference type="ARBA" id="ARBA00022814"/>
    </source>
</evidence>
<accession>A0A4V2G3Z0</accession>
<keyword evidence="2" id="KW-0805">Transcription regulation</keyword>
<keyword evidence="6" id="KW-1185">Reference proteome</keyword>
<dbReference type="GO" id="GO:0031564">
    <property type="term" value="P:transcription antitermination"/>
    <property type="evidence" value="ECO:0007669"/>
    <property type="project" value="UniProtKB-KW"/>
</dbReference>
<evidence type="ECO:0000313" key="5">
    <source>
        <dbReference type="EMBL" id="RZU38906.1"/>
    </source>
</evidence>
<dbReference type="NCBIfam" id="NF033644">
    <property type="entry name" value="antiterm_UpxY"/>
    <property type="match status" value="1"/>
</dbReference>
<dbReference type="OrthoDB" id="9790639at2"/>
<evidence type="ECO:0000256" key="2">
    <source>
        <dbReference type="ARBA" id="ARBA00023015"/>
    </source>
</evidence>
<dbReference type="RefSeq" id="WP_130417192.1">
    <property type="nucleotide sequence ID" value="NZ_SHKW01000001.1"/>
</dbReference>
<comment type="caution">
    <text evidence="5">The sequence shown here is derived from an EMBL/GenBank/DDBJ whole genome shotgun (WGS) entry which is preliminary data.</text>
</comment>
<sequence length="174" mass="19940">MTQTDTMQNLGLKPHWYVAYTLPRHEKSIADRLIHQDVETYLPLYSSVRKWNRRLVEIELPLFPGYVFVKMVITDKVRVLSHPGLIRLVGFNGNATALPDGEVERLRSILGVWKAEPYPFLTAGKQIRVKSGPFANVEGRIVRRKGKMRLIVSLELIQRSILLEMDAFEAQLAS</sequence>
<dbReference type="SUPFAM" id="SSF82679">
    <property type="entry name" value="N-utilization substance G protein NusG, N-terminal domain"/>
    <property type="match status" value="1"/>
</dbReference>
<evidence type="ECO:0000313" key="6">
    <source>
        <dbReference type="Proteomes" id="UP000292958"/>
    </source>
</evidence>
<dbReference type="InterPro" id="IPR006645">
    <property type="entry name" value="NGN-like_dom"/>
</dbReference>
<protein>
    <submittedName>
        <fullName evidence="5">Transcription antitermination protein nusG</fullName>
    </submittedName>
</protein>
<reference evidence="5 6" key="1">
    <citation type="submission" date="2019-02" db="EMBL/GenBank/DDBJ databases">
        <title>Genomic Encyclopedia of Archaeal and Bacterial Type Strains, Phase II (KMG-II): from individual species to whole genera.</title>
        <authorList>
            <person name="Goeker M."/>
        </authorList>
    </citation>
    <scope>NUCLEOTIDE SEQUENCE [LARGE SCALE GENOMIC DNA]</scope>
    <source>
        <strain evidence="5 6">DSM 18101</strain>
    </source>
</reference>
<dbReference type="Proteomes" id="UP000292958">
    <property type="component" value="Unassembled WGS sequence"/>
</dbReference>
<keyword evidence="1" id="KW-0889">Transcription antitermination</keyword>
<dbReference type="InterPro" id="IPR043425">
    <property type="entry name" value="NusG-like"/>
</dbReference>
<dbReference type="InterPro" id="IPR008991">
    <property type="entry name" value="Translation_prot_SH3-like_sf"/>
</dbReference>
<dbReference type="PANTHER" id="PTHR30265">
    <property type="entry name" value="RHO-INTERACTING TRANSCRIPTION TERMINATION FACTOR NUSG"/>
    <property type="match status" value="1"/>
</dbReference>
<keyword evidence="3" id="KW-0804">Transcription</keyword>
<dbReference type="EMBL" id="SHKW01000001">
    <property type="protein sequence ID" value="RZU38906.1"/>
    <property type="molecule type" value="Genomic_DNA"/>
</dbReference>
<evidence type="ECO:0000256" key="3">
    <source>
        <dbReference type="ARBA" id="ARBA00023163"/>
    </source>
</evidence>
<dbReference type="Gene3D" id="3.30.70.940">
    <property type="entry name" value="NusG, N-terminal domain"/>
    <property type="match status" value="1"/>
</dbReference>
<dbReference type="SMART" id="SM00738">
    <property type="entry name" value="NGN"/>
    <property type="match status" value="1"/>
</dbReference>
<dbReference type="PANTHER" id="PTHR30265:SF4">
    <property type="entry name" value="KOW MOTIF FAMILY PROTEIN, EXPRESSED"/>
    <property type="match status" value="1"/>
</dbReference>
<dbReference type="AlphaFoldDB" id="A0A4V2G3Z0"/>
<name>A0A4V2G3Z0_9BACT</name>
<proteinExistence type="predicted"/>
<dbReference type="InterPro" id="IPR036735">
    <property type="entry name" value="NGN_dom_sf"/>
</dbReference>
<feature type="domain" description="NusG-like N-terminal" evidence="4">
    <location>
        <begin position="13"/>
        <end position="110"/>
    </location>
</feature>
<dbReference type="GO" id="GO:0006354">
    <property type="term" value="P:DNA-templated transcription elongation"/>
    <property type="evidence" value="ECO:0007669"/>
    <property type="project" value="InterPro"/>
</dbReference>
<gene>
    <name evidence="5" type="ORF">BDD14_0213</name>
</gene>
<evidence type="ECO:0000259" key="4">
    <source>
        <dbReference type="SMART" id="SM00738"/>
    </source>
</evidence>
<dbReference type="SUPFAM" id="SSF50104">
    <property type="entry name" value="Translation proteins SH3-like domain"/>
    <property type="match status" value="1"/>
</dbReference>
<organism evidence="5 6">
    <name type="scientific">Edaphobacter modestus</name>
    <dbReference type="NCBI Taxonomy" id="388466"/>
    <lineage>
        <taxon>Bacteria</taxon>
        <taxon>Pseudomonadati</taxon>
        <taxon>Acidobacteriota</taxon>
        <taxon>Terriglobia</taxon>
        <taxon>Terriglobales</taxon>
        <taxon>Acidobacteriaceae</taxon>
        <taxon>Edaphobacter</taxon>
    </lineage>
</organism>
<dbReference type="Pfam" id="PF02357">
    <property type="entry name" value="NusG"/>
    <property type="match status" value="1"/>
</dbReference>